<accession>A0A3B0RQF6</accession>
<sequence length="167" mass="18978">MCGEQNEGMLMPDQKNKWKFLVIADDTPEFRKVLRLAALRAARVGGTLVLLRIIPPSEFQHWMSVQDLMEEEAMQEAQEMMDQFAREAKEMSGLDCEQIIRKGEPGEVITQYIVEDKDIHLLVLGANVDGDPGPLVKAFREELLDVLHMPVLVVPGNMTDREIDKFV</sequence>
<name>A0A3B0RQF6_9ZZZZ</name>
<dbReference type="Gene3D" id="3.40.50.620">
    <property type="entry name" value="HUPs"/>
    <property type="match status" value="1"/>
</dbReference>
<proteinExistence type="predicted"/>
<dbReference type="InterPro" id="IPR006016">
    <property type="entry name" value="UspA"/>
</dbReference>
<reference evidence="2" key="1">
    <citation type="submission" date="2018-06" db="EMBL/GenBank/DDBJ databases">
        <authorList>
            <person name="Zhirakovskaya E."/>
        </authorList>
    </citation>
    <scope>NUCLEOTIDE SEQUENCE</scope>
</reference>
<dbReference type="AlphaFoldDB" id="A0A3B0RQF6"/>
<dbReference type="SUPFAM" id="SSF52402">
    <property type="entry name" value="Adenine nucleotide alpha hydrolases-like"/>
    <property type="match status" value="1"/>
</dbReference>
<feature type="domain" description="UspA" evidence="1">
    <location>
        <begin position="19"/>
        <end position="155"/>
    </location>
</feature>
<protein>
    <recommendedName>
        <fullName evidence="1">UspA domain-containing protein</fullName>
    </recommendedName>
</protein>
<evidence type="ECO:0000313" key="2">
    <source>
        <dbReference type="EMBL" id="VAV86773.1"/>
    </source>
</evidence>
<gene>
    <name evidence="2" type="ORF">MNBD_ALPHA02-811</name>
</gene>
<dbReference type="InterPro" id="IPR014729">
    <property type="entry name" value="Rossmann-like_a/b/a_fold"/>
</dbReference>
<evidence type="ECO:0000259" key="1">
    <source>
        <dbReference type="Pfam" id="PF00582"/>
    </source>
</evidence>
<organism evidence="2">
    <name type="scientific">hydrothermal vent metagenome</name>
    <dbReference type="NCBI Taxonomy" id="652676"/>
    <lineage>
        <taxon>unclassified sequences</taxon>
        <taxon>metagenomes</taxon>
        <taxon>ecological metagenomes</taxon>
    </lineage>
</organism>
<dbReference type="CDD" id="cd00293">
    <property type="entry name" value="USP-like"/>
    <property type="match status" value="1"/>
</dbReference>
<dbReference type="EMBL" id="UOED01000015">
    <property type="protein sequence ID" value="VAV86773.1"/>
    <property type="molecule type" value="Genomic_DNA"/>
</dbReference>
<dbReference type="Pfam" id="PF00582">
    <property type="entry name" value="Usp"/>
    <property type="match status" value="1"/>
</dbReference>